<dbReference type="CDD" id="cd04488">
    <property type="entry name" value="RecG_wedge_OBF"/>
    <property type="match status" value="1"/>
</dbReference>
<evidence type="ECO:0000259" key="8">
    <source>
        <dbReference type="PROSITE" id="PS51192"/>
    </source>
</evidence>
<proteinExistence type="predicted"/>
<evidence type="ECO:0000313" key="11">
    <source>
        <dbReference type="Proteomes" id="UP000509414"/>
    </source>
</evidence>
<dbReference type="SUPFAM" id="SSF52540">
    <property type="entry name" value="P-loop containing nucleoside triphosphate hydrolases"/>
    <property type="match status" value="1"/>
</dbReference>
<dbReference type="SMART" id="SM00490">
    <property type="entry name" value="HELICc"/>
    <property type="match status" value="1"/>
</dbReference>
<evidence type="ECO:0000256" key="3">
    <source>
        <dbReference type="ARBA" id="ARBA00022801"/>
    </source>
</evidence>
<gene>
    <name evidence="10" type="primary">recG</name>
    <name evidence="10" type="ORF">CINF_0780</name>
</gene>
<dbReference type="Pfam" id="PF00271">
    <property type="entry name" value="Helicase_C"/>
    <property type="match status" value="1"/>
</dbReference>
<dbReference type="InterPro" id="IPR001650">
    <property type="entry name" value="Helicase_C-like"/>
</dbReference>
<dbReference type="EMBL" id="CP049075">
    <property type="protein sequence ID" value="QLI05296.1"/>
    <property type="molecule type" value="Genomic_DNA"/>
</dbReference>
<evidence type="ECO:0000313" key="10">
    <source>
        <dbReference type="EMBL" id="QLI05296.1"/>
    </source>
</evidence>
<dbReference type="PANTHER" id="PTHR47964">
    <property type="entry name" value="ATP-DEPENDENT DNA HELICASE HOMOLOG RECG, CHLOROPLASTIC"/>
    <property type="match status" value="1"/>
</dbReference>
<dbReference type="Proteomes" id="UP000509414">
    <property type="component" value="Chromosome"/>
</dbReference>
<evidence type="ECO:0000256" key="1">
    <source>
        <dbReference type="ARBA" id="ARBA00022741"/>
    </source>
</evidence>
<evidence type="ECO:0000256" key="7">
    <source>
        <dbReference type="ARBA" id="ARBA00023204"/>
    </source>
</evidence>
<dbReference type="NCBIfam" id="NF008169">
    <property type="entry name" value="PRK10917.2-3"/>
    <property type="match status" value="1"/>
</dbReference>
<keyword evidence="6" id="KW-0238">DNA-binding</keyword>
<name>A0A7H9CGT3_9BACT</name>
<dbReference type="GO" id="GO:0016787">
    <property type="term" value="F:hydrolase activity"/>
    <property type="evidence" value="ECO:0007669"/>
    <property type="project" value="UniProtKB-KW"/>
</dbReference>
<organism evidence="10 11">
    <name type="scientific">Candidatus Campylobacter infans</name>
    <dbReference type="NCBI Taxonomy" id="2561898"/>
    <lineage>
        <taxon>Bacteria</taxon>
        <taxon>Pseudomonadati</taxon>
        <taxon>Campylobacterota</taxon>
        <taxon>Epsilonproteobacteria</taxon>
        <taxon>Campylobacterales</taxon>
        <taxon>Campylobacteraceae</taxon>
        <taxon>Campylobacter</taxon>
    </lineage>
</organism>
<evidence type="ECO:0000256" key="2">
    <source>
        <dbReference type="ARBA" id="ARBA00022763"/>
    </source>
</evidence>
<evidence type="ECO:0000256" key="5">
    <source>
        <dbReference type="ARBA" id="ARBA00022840"/>
    </source>
</evidence>
<dbReference type="PANTHER" id="PTHR47964:SF1">
    <property type="entry name" value="ATP-DEPENDENT DNA HELICASE HOMOLOG RECG, CHLOROPLASTIC"/>
    <property type="match status" value="1"/>
</dbReference>
<keyword evidence="7" id="KW-0234">DNA repair</keyword>
<dbReference type="GO" id="GO:0003677">
    <property type="term" value="F:DNA binding"/>
    <property type="evidence" value="ECO:0007669"/>
    <property type="project" value="UniProtKB-KW"/>
</dbReference>
<keyword evidence="3" id="KW-0378">Hydrolase</keyword>
<dbReference type="GO" id="GO:0005524">
    <property type="term" value="F:ATP binding"/>
    <property type="evidence" value="ECO:0007669"/>
    <property type="project" value="UniProtKB-KW"/>
</dbReference>
<keyword evidence="2" id="KW-0227">DNA damage</keyword>
<keyword evidence="4 10" id="KW-0347">Helicase</keyword>
<dbReference type="InterPro" id="IPR027417">
    <property type="entry name" value="P-loop_NTPase"/>
</dbReference>
<keyword evidence="5" id="KW-0067">ATP-binding</keyword>
<dbReference type="InterPro" id="IPR011545">
    <property type="entry name" value="DEAD/DEAH_box_helicase_dom"/>
</dbReference>
<dbReference type="GO" id="GO:0003678">
    <property type="term" value="F:DNA helicase activity"/>
    <property type="evidence" value="ECO:0007669"/>
    <property type="project" value="TreeGrafter"/>
</dbReference>
<dbReference type="RefSeq" id="WP_179975817.1">
    <property type="nucleotide sequence ID" value="NZ_CP049075.1"/>
</dbReference>
<dbReference type="AlphaFoldDB" id="A0A7H9CGT3"/>
<dbReference type="SMART" id="SM00487">
    <property type="entry name" value="DEXDc"/>
    <property type="match status" value="1"/>
</dbReference>
<keyword evidence="11" id="KW-1185">Reference proteome</keyword>
<keyword evidence="1" id="KW-0547">Nucleotide-binding</keyword>
<dbReference type="PROSITE" id="PS51192">
    <property type="entry name" value="HELICASE_ATP_BIND_1"/>
    <property type="match status" value="1"/>
</dbReference>
<feature type="domain" description="Helicase ATP-binding" evidence="8">
    <location>
        <begin position="241"/>
        <end position="393"/>
    </location>
</feature>
<dbReference type="KEGG" id="cinf:CINF_0780"/>
<dbReference type="PROSITE" id="PS51194">
    <property type="entry name" value="HELICASE_CTER"/>
    <property type="match status" value="1"/>
</dbReference>
<accession>A0A7H9CGT3</accession>
<dbReference type="InterPro" id="IPR014001">
    <property type="entry name" value="Helicase_ATP-bd"/>
</dbReference>
<feature type="domain" description="Helicase C-terminal" evidence="9">
    <location>
        <begin position="411"/>
        <end position="563"/>
    </location>
</feature>
<dbReference type="Pfam" id="PF00270">
    <property type="entry name" value="DEAD"/>
    <property type="match status" value="1"/>
</dbReference>
<evidence type="ECO:0000259" key="9">
    <source>
        <dbReference type="PROSITE" id="PS51194"/>
    </source>
</evidence>
<dbReference type="InterPro" id="IPR047112">
    <property type="entry name" value="RecG/Mfd"/>
</dbReference>
<evidence type="ECO:0000256" key="4">
    <source>
        <dbReference type="ARBA" id="ARBA00022806"/>
    </source>
</evidence>
<protein>
    <submittedName>
        <fullName evidence="10">ATP-dependent DNA helicase</fullName>
    </submittedName>
</protein>
<dbReference type="Gene3D" id="3.40.50.300">
    <property type="entry name" value="P-loop containing nucleotide triphosphate hydrolases"/>
    <property type="match status" value="2"/>
</dbReference>
<evidence type="ECO:0000256" key="6">
    <source>
        <dbReference type="ARBA" id="ARBA00023125"/>
    </source>
</evidence>
<dbReference type="GO" id="GO:0006281">
    <property type="term" value="P:DNA repair"/>
    <property type="evidence" value="ECO:0007669"/>
    <property type="project" value="UniProtKB-KW"/>
</dbReference>
<reference evidence="10 11" key="1">
    <citation type="submission" date="2020-02" db="EMBL/GenBank/DDBJ databases">
        <title>Complete genome sequence of the novel Campylobacter species Candidatus Campylobacter infans.</title>
        <authorList>
            <person name="Duim B."/>
            <person name="Zomer A."/>
            <person name="van der Graaf L."/>
            <person name="Wagenaar J."/>
        </authorList>
    </citation>
    <scope>NUCLEOTIDE SEQUENCE [LARGE SCALE GENOMIC DNA]</scope>
    <source>
        <strain evidence="10 11">19S00001</strain>
    </source>
</reference>
<sequence>MSFEKADLIDLRKLGVSSLLDLALILPKYEDYGVTPEPVLNTNASVQVEIISQKTTARILQIEAFCNEWSQNIAISIFNARPWHYSVFKRGKILYIHGRISEYGGLIRFNNPKVLKELGGIKAIFKLAVNDERIKELITKYINKENLKRINLNDDEIDALLSIHKGDKNSANLIQNLQNNEKLIQILKFLEIYNYTRKLSTKKRYFQANAIKAYDISKWLENLPFSPTNDQLKAMEDIKGDLASQVAKKRVIMGDVGSGKTLVMLMAALMAKDRKSLIMAPTSILAEQIYNEAKRLLPADFKVLLVKSGDKNPPLNEATLIIGTHVLLYKDLPSAGLIMIDEQHRFGSAQRAQIERMCSDENGAHTHFLQFSATPIPRTLALINSNFVSYSFLKQMPFKKQIHTQIITDSDFSALLEHIQTQISQNKQVIIVYPRVEEKNNFLYASLDKAKDFWQKRFRRVFITHGKDKDKEEIIARFRDDGDILLSTTIIEVGISLPRLSTIVIVGAERFGLATLHQLRGRVGRQGGQGWCYLYTKLKSQNERLNGFCATLDGFEIAELDLQNRQGGDILDGHIQHGSVFNFYAFEEDLAKLASKRLDVV</sequence>